<feature type="region of interest" description="Disordered" evidence="1">
    <location>
        <begin position="1"/>
        <end position="25"/>
    </location>
</feature>
<dbReference type="Proteomes" id="UP001318860">
    <property type="component" value="Unassembled WGS sequence"/>
</dbReference>
<evidence type="ECO:0000313" key="2">
    <source>
        <dbReference type="EMBL" id="KAK6136666.1"/>
    </source>
</evidence>
<comment type="caution">
    <text evidence="2">The sequence shown here is derived from an EMBL/GenBank/DDBJ whole genome shotgun (WGS) entry which is preliminary data.</text>
</comment>
<sequence length="417" mass="47469">MSKLHPRKKKTRDFRKALSCSPHDSRKSTRAAVSARCWLCPSYKTSRMKSVEASSRRLTHSDYQGANSHGYLLKSMNRGIGTLVLRALNILKDYVRFGLEHWGSDSKAVKPNLHQWTPYSHSIHRQENRQLSSPSHSAPPDTCRKASVAEILRIVSQKLPQTINGQKRKRIRSDKLPDLLNAHPIRDQLLRARRIDSPLLERNPAFAAYPSAATTPESGTAITTSQPPAIRWLISNAPRFVHGFPEDDGVWEREVNMLEDAGFRLGMRHQAKRAYAFFVHHDNFAWATYPFRLAENLRHEANAGNRLEDVIVHRHNPCALLAAVLERVECQVAEAGGFGVALRRYRDGIFERVTWRGFGGFSRRRRRKIRAWRAAGEARDGWRRRWDKGITAAVETAAMAIGVEKISKRWLVLGNGL</sequence>
<accession>A0ABR0VQQ9</accession>
<protein>
    <submittedName>
        <fullName evidence="2">Uncharacterized protein</fullName>
    </submittedName>
</protein>
<evidence type="ECO:0000313" key="3">
    <source>
        <dbReference type="Proteomes" id="UP001318860"/>
    </source>
</evidence>
<dbReference type="EMBL" id="JABTTQ020001021">
    <property type="protein sequence ID" value="KAK6136666.1"/>
    <property type="molecule type" value="Genomic_DNA"/>
</dbReference>
<reference evidence="2 3" key="1">
    <citation type="journal article" date="2021" name="Comput. Struct. Biotechnol. J.">
        <title>De novo genome assembly of the potent medicinal plant Rehmannia glutinosa using nanopore technology.</title>
        <authorList>
            <person name="Ma L."/>
            <person name="Dong C."/>
            <person name="Song C."/>
            <person name="Wang X."/>
            <person name="Zheng X."/>
            <person name="Niu Y."/>
            <person name="Chen S."/>
            <person name="Feng W."/>
        </authorList>
    </citation>
    <scope>NUCLEOTIDE SEQUENCE [LARGE SCALE GENOMIC DNA]</scope>
    <source>
        <strain evidence="2">DH-2019</strain>
    </source>
</reference>
<evidence type="ECO:0000256" key="1">
    <source>
        <dbReference type="SAM" id="MobiDB-lite"/>
    </source>
</evidence>
<gene>
    <name evidence="2" type="ORF">DH2020_029573</name>
</gene>
<proteinExistence type="predicted"/>
<keyword evidence="3" id="KW-1185">Reference proteome</keyword>
<organism evidence="2 3">
    <name type="scientific">Rehmannia glutinosa</name>
    <name type="common">Chinese foxglove</name>
    <dbReference type="NCBI Taxonomy" id="99300"/>
    <lineage>
        <taxon>Eukaryota</taxon>
        <taxon>Viridiplantae</taxon>
        <taxon>Streptophyta</taxon>
        <taxon>Embryophyta</taxon>
        <taxon>Tracheophyta</taxon>
        <taxon>Spermatophyta</taxon>
        <taxon>Magnoliopsida</taxon>
        <taxon>eudicotyledons</taxon>
        <taxon>Gunneridae</taxon>
        <taxon>Pentapetalae</taxon>
        <taxon>asterids</taxon>
        <taxon>lamiids</taxon>
        <taxon>Lamiales</taxon>
        <taxon>Orobanchaceae</taxon>
        <taxon>Rehmannieae</taxon>
        <taxon>Rehmannia</taxon>
    </lineage>
</organism>
<name>A0ABR0VQQ9_REHGL</name>
<feature type="compositionally biased region" description="Basic residues" evidence="1">
    <location>
        <begin position="1"/>
        <end position="13"/>
    </location>
</feature>